<dbReference type="Pfam" id="PF13335">
    <property type="entry name" value="Mg_chelatase_C"/>
    <property type="match status" value="1"/>
</dbReference>
<dbReference type="SUPFAM" id="SSF52540">
    <property type="entry name" value="P-loop containing nucleoside triphosphate hydrolases"/>
    <property type="match status" value="1"/>
</dbReference>
<dbReference type="SMART" id="SM00382">
    <property type="entry name" value="AAA"/>
    <property type="match status" value="1"/>
</dbReference>
<dbReference type="EMBL" id="DXEK01000158">
    <property type="protein sequence ID" value="HIX77815.1"/>
    <property type="molecule type" value="Genomic_DNA"/>
</dbReference>
<dbReference type="NCBIfam" id="TIGR00368">
    <property type="entry name" value="YifB family Mg chelatase-like AAA ATPase"/>
    <property type="match status" value="1"/>
</dbReference>
<dbReference type="InterPro" id="IPR025158">
    <property type="entry name" value="Mg_chelat-rel_C"/>
</dbReference>
<dbReference type="InterPro" id="IPR014721">
    <property type="entry name" value="Ribsml_uS5_D2-typ_fold_subgr"/>
</dbReference>
<reference evidence="4" key="1">
    <citation type="journal article" date="2021" name="PeerJ">
        <title>Extensive microbial diversity within the chicken gut microbiome revealed by metagenomics and culture.</title>
        <authorList>
            <person name="Gilroy R."/>
            <person name="Ravi A."/>
            <person name="Getino M."/>
            <person name="Pursley I."/>
            <person name="Horton D.L."/>
            <person name="Alikhan N.F."/>
            <person name="Baker D."/>
            <person name="Gharbi K."/>
            <person name="Hall N."/>
            <person name="Watson M."/>
            <person name="Adriaenssens E.M."/>
            <person name="Foster-Nyarko E."/>
            <person name="Jarju S."/>
            <person name="Secka A."/>
            <person name="Antonio M."/>
            <person name="Oren A."/>
            <person name="Chaudhuri R.R."/>
            <person name="La Ragione R."/>
            <person name="Hildebrand F."/>
            <person name="Pallen M.J."/>
        </authorList>
    </citation>
    <scope>NUCLEOTIDE SEQUENCE</scope>
    <source>
        <strain evidence="4">CHK183-1962</strain>
    </source>
</reference>
<evidence type="ECO:0000256" key="2">
    <source>
        <dbReference type="SAM" id="MobiDB-lite"/>
    </source>
</evidence>
<dbReference type="PANTHER" id="PTHR32039">
    <property type="entry name" value="MAGNESIUM-CHELATASE SUBUNIT CHLI"/>
    <property type="match status" value="1"/>
</dbReference>
<proteinExistence type="inferred from homology"/>
<dbReference type="PANTHER" id="PTHR32039:SF7">
    <property type="entry name" value="COMPETENCE PROTEIN COMM"/>
    <property type="match status" value="1"/>
</dbReference>
<dbReference type="InterPro" id="IPR020568">
    <property type="entry name" value="Ribosomal_Su5_D2-typ_SF"/>
</dbReference>
<evidence type="ECO:0000313" key="5">
    <source>
        <dbReference type="Proteomes" id="UP000886890"/>
    </source>
</evidence>
<accession>A0A9D2BIG9</accession>
<dbReference type="AlphaFoldDB" id="A0A9D2BIG9"/>
<dbReference type="InterPro" id="IPR003593">
    <property type="entry name" value="AAA+_ATPase"/>
</dbReference>
<comment type="caution">
    <text evidence="4">The sequence shown here is derived from an EMBL/GenBank/DDBJ whole genome shotgun (WGS) entry which is preliminary data.</text>
</comment>
<dbReference type="InterPro" id="IPR004482">
    <property type="entry name" value="Mg_chelat-rel"/>
</dbReference>
<name>A0A9D2BIG9_9FIRM</name>
<dbReference type="InterPro" id="IPR000523">
    <property type="entry name" value="Mg_chelatse_chII-like_cat_dom"/>
</dbReference>
<dbReference type="Gene3D" id="3.40.50.300">
    <property type="entry name" value="P-loop containing nucleotide triphosphate hydrolases"/>
    <property type="match status" value="1"/>
</dbReference>
<protein>
    <submittedName>
        <fullName evidence="4">YifB family Mg chelatase-like AAA ATPase</fullName>
    </submittedName>
</protein>
<gene>
    <name evidence="4" type="ORF">H9734_09520</name>
</gene>
<dbReference type="InterPro" id="IPR045006">
    <property type="entry name" value="CHLI-like"/>
</dbReference>
<evidence type="ECO:0000259" key="3">
    <source>
        <dbReference type="SMART" id="SM00382"/>
    </source>
</evidence>
<dbReference type="SUPFAM" id="SSF54211">
    <property type="entry name" value="Ribosomal protein S5 domain 2-like"/>
    <property type="match status" value="1"/>
</dbReference>
<sequence length="527" mass="58259">MFCRVWSMVIHGVEAVPVRVEADVSDGMPMFTIVGYVSAQVREAQDRVRTALRNLGIVLPPKRIVINLAPADIRKDGSRFDLPIAAAVLQAVGRIPPGSLEDTMMIGELGLNGDIQAVNGVLSSVLEARRIGMKACILPKANLPEGRQAEVKETYGISSLRELLAYCCGAKPEEEPYCESRQSGGKGQKPEPEDLTADVSEPEEDFDDILGQEGVKRAALISACGFHNLLLIGPPGSGKSMAARRIPTILPPMTREEQLEVTRLYSIAGLLPSGQSLIRRRPFRAPHHSITAQALVGGGRFPSPGEITLAHRGVLFLDELPEMSRRVLELLRQPLEEHRILISRQEGTYLFPANFVLVAAMNPCPCGYYPDRERCRCTDPEISRYLGKVSQAFLDRMDLCTEVPAVSCETLMQRSREKKKDGLTSVKMRQIVVCARQMQEERYRGSVVRFNSELKAGQIEKYCPLTPEASRMMAQAYDSLGLSARGFHRVLKVARTIADMEACETIGTAHVGEALCCRSMDKKIWRV</sequence>
<feature type="domain" description="AAA+ ATPase" evidence="3">
    <location>
        <begin position="225"/>
        <end position="409"/>
    </location>
</feature>
<reference evidence="4" key="2">
    <citation type="submission" date="2021-04" db="EMBL/GenBank/DDBJ databases">
        <authorList>
            <person name="Gilroy R."/>
        </authorList>
    </citation>
    <scope>NUCLEOTIDE SEQUENCE</scope>
    <source>
        <strain evidence="4">CHK183-1962</strain>
    </source>
</reference>
<feature type="region of interest" description="Disordered" evidence="2">
    <location>
        <begin position="177"/>
        <end position="200"/>
    </location>
</feature>
<dbReference type="Gene3D" id="3.30.230.10">
    <property type="match status" value="1"/>
</dbReference>
<evidence type="ECO:0000313" key="4">
    <source>
        <dbReference type="EMBL" id="HIX77815.1"/>
    </source>
</evidence>
<dbReference type="Pfam" id="PF01078">
    <property type="entry name" value="Mg_chelatase"/>
    <property type="match status" value="1"/>
</dbReference>
<dbReference type="GO" id="GO:0005524">
    <property type="term" value="F:ATP binding"/>
    <property type="evidence" value="ECO:0007669"/>
    <property type="project" value="InterPro"/>
</dbReference>
<dbReference type="CDD" id="cd00009">
    <property type="entry name" value="AAA"/>
    <property type="match status" value="1"/>
</dbReference>
<organism evidence="4 5">
    <name type="scientific">Candidatus Fusicatenibacter merdavium</name>
    <dbReference type="NCBI Taxonomy" id="2838600"/>
    <lineage>
        <taxon>Bacteria</taxon>
        <taxon>Bacillati</taxon>
        <taxon>Bacillota</taxon>
        <taxon>Clostridia</taxon>
        <taxon>Lachnospirales</taxon>
        <taxon>Lachnospiraceae</taxon>
        <taxon>Fusicatenibacter</taxon>
    </lineage>
</organism>
<dbReference type="InterPro" id="IPR027417">
    <property type="entry name" value="P-loop_NTPase"/>
</dbReference>
<comment type="similarity">
    <text evidence="1">Belongs to the Mg-chelatase subunits D/I family. ComM subfamily.</text>
</comment>
<evidence type="ECO:0000256" key="1">
    <source>
        <dbReference type="ARBA" id="ARBA00006354"/>
    </source>
</evidence>
<dbReference type="Pfam" id="PF13541">
    <property type="entry name" value="ChlI"/>
    <property type="match status" value="1"/>
</dbReference>
<dbReference type="Proteomes" id="UP000886890">
    <property type="component" value="Unassembled WGS sequence"/>
</dbReference>